<organism evidence="13 14">
    <name type="scientific">Salinisphaera japonica YTM-1</name>
    <dbReference type="NCBI Taxonomy" id="1209778"/>
    <lineage>
        <taxon>Bacteria</taxon>
        <taxon>Pseudomonadati</taxon>
        <taxon>Pseudomonadota</taxon>
        <taxon>Gammaproteobacteria</taxon>
        <taxon>Salinisphaerales</taxon>
        <taxon>Salinisphaeraceae</taxon>
        <taxon>Salinisphaera</taxon>
    </lineage>
</organism>
<dbReference type="Proteomes" id="UP000285310">
    <property type="component" value="Unassembled WGS sequence"/>
</dbReference>
<dbReference type="AlphaFoldDB" id="A0A423PNB2"/>
<evidence type="ECO:0000313" key="14">
    <source>
        <dbReference type="Proteomes" id="UP000285310"/>
    </source>
</evidence>
<dbReference type="CDD" id="cd00887">
    <property type="entry name" value="MoeA"/>
    <property type="match status" value="1"/>
</dbReference>
<dbReference type="EMBL" id="AYKG01000030">
    <property type="protein sequence ID" value="ROO27068.1"/>
    <property type="molecule type" value="Genomic_DNA"/>
</dbReference>
<dbReference type="InterPro" id="IPR008284">
    <property type="entry name" value="MoCF_biosynth_CS"/>
</dbReference>
<dbReference type="OrthoDB" id="9804758at2"/>
<dbReference type="InterPro" id="IPR005110">
    <property type="entry name" value="MoeA_linker/N"/>
</dbReference>
<dbReference type="Pfam" id="PF03453">
    <property type="entry name" value="MoeA_N"/>
    <property type="match status" value="1"/>
</dbReference>
<evidence type="ECO:0000256" key="1">
    <source>
        <dbReference type="ARBA" id="ARBA00001946"/>
    </source>
</evidence>
<dbReference type="InterPro" id="IPR036425">
    <property type="entry name" value="MoaB/Mog-like_dom_sf"/>
</dbReference>
<dbReference type="PANTHER" id="PTHR10192">
    <property type="entry name" value="MOLYBDOPTERIN BIOSYNTHESIS PROTEIN"/>
    <property type="match status" value="1"/>
</dbReference>
<dbReference type="InParanoid" id="A0A423PNB2"/>
<keyword evidence="9 11" id="KW-0501">Molybdenum cofactor biosynthesis</keyword>
<evidence type="ECO:0000256" key="9">
    <source>
        <dbReference type="ARBA" id="ARBA00023150"/>
    </source>
</evidence>
<evidence type="ECO:0000256" key="11">
    <source>
        <dbReference type="RuleBase" id="RU365090"/>
    </source>
</evidence>
<dbReference type="InterPro" id="IPR001453">
    <property type="entry name" value="MoaB/Mog_dom"/>
</dbReference>
<evidence type="ECO:0000256" key="6">
    <source>
        <dbReference type="ARBA" id="ARBA00022679"/>
    </source>
</evidence>
<dbReference type="FunCoup" id="A0A423PNB2">
    <property type="interactions" value="554"/>
</dbReference>
<dbReference type="GO" id="GO:0005829">
    <property type="term" value="C:cytosol"/>
    <property type="evidence" value="ECO:0007669"/>
    <property type="project" value="TreeGrafter"/>
</dbReference>
<evidence type="ECO:0000256" key="7">
    <source>
        <dbReference type="ARBA" id="ARBA00022723"/>
    </source>
</evidence>
<accession>A0A423PNB2</accession>
<dbReference type="SMART" id="SM00852">
    <property type="entry name" value="MoCF_biosynth"/>
    <property type="match status" value="1"/>
</dbReference>
<name>A0A423PNB2_9GAMM</name>
<dbReference type="SUPFAM" id="SSF63882">
    <property type="entry name" value="MoeA N-terminal region -like"/>
    <property type="match status" value="1"/>
</dbReference>
<evidence type="ECO:0000259" key="12">
    <source>
        <dbReference type="SMART" id="SM00852"/>
    </source>
</evidence>
<dbReference type="InterPro" id="IPR005111">
    <property type="entry name" value="MoeA_C_domain_IV"/>
</dbReference>
<sequence length="403" mass="42385">MPLAEARQRIVADLSPVTDLETVALAEARHRVLAQDIVASVNVPSATNSSMDGYALCPGNDETRREYVQVGQSLAGHPFGQALEAGQCVRITTGAVVPEGADRVVIQENVVTQGDTVTIAAADDLPGVEANIRPAGEDIAKQDTIFQAGRYVRAPDIALMASIGHAHVKVLRRLRVAFFSTGDELRPIDGPLAVGEIYDSNRYGLAAMIADLGLEGVDLGAVGDDPAALAQAFDKARDCDVLITSGGVSVGDADHVLDVLKTRGTIDFWKVAIKPGKPLAVGTIGNTRFFGLPGNPVSTAVTFIQLVRPALVALAGGQPAPALRFELPTTQALSKRAGREHYLRACIEPGPNGLCVTPVGHQGSGVMRSMSQANAFVVLKAETEHVDPDALVAVEPFAQSVWQ</sequence>
<comment type="caution">
    <text evidence="13">The sequence shown here is derived from an EMBL/GenBank/DDBJ whole genome shotgun (WGS) entry which is preliminary data.</text>
</comment>
<dbReference type="InterPro" id="IPR036688">
    <property type="entry name" value="MoeA_C_domain_IV_sf"/>
</dbReference>
<comment type="similarity">
    <text evidence="4 11">Belongs to the MoeA family.</text>
</comment>
<evidence type="ECO:0000256" key="10">
    <source>
        <dbReference type="ARBA" id="ARBA00047317"/>
    </source>
</evidence>
<keyword evidence="5 11" id="KW-0500">Molybdenum</keyword>
<keyword evidence="14" id="KW-1185">Reference proteome</keyword>
<protein>
    <recommendedName>
        <fullName evidence="11">Molybdopterin molybdenumtransferase</fullName>
        <ecNumber evidence="11">2.10.1.1</ecNumber>
    </recommendedName>
</protein>
<evidence type="ECO:0000256" key="8">
    <source>
        <dbReference type="ARBA" id="ARBA00022842"/>
    </source>
</evidence>
<dbReference type="UniPathway" id="UPA00344"/>
<comment type="function">
    <text evidence="2 11">Catalyzes the insertion of molybdate into adenylated molybdopterin with the concomitant release of AMP.</text>
</comment>
<evidence type="ECO:0000256" key="5">
    <source>
        <dbReference type="ARBA" id="ARBA00022505"/>
    </source>
</evidence>
<dbReference type="Gene3D" id="3.90.105.10">
    <property type="entry name" value="Molybdopterin biosynthesis moea protein, domain 2"/>
    <property type="match status" value="1"/>
</dbReference>
<dbReference type="SUPFAM" id="SSF63867">
    <property type="entry name" value="MoeA C-terminal domain-like"/>
    <property type="match status" value="1"/>
</dbReference>
<dbReference type="Gene3D" id="3.40.980.10">
    <property type="entry name" value="MoaB/Mog-like domain"/>
    <property type="match status" value="1"/>
</dbReference>
<dbReference type="Pfam" id="PF03454">
    <property type="entry name" value="MoeA_C"/>
    <property type="match status" value="1"/>
</dbReference>
<evidence type="ECO:0000256" key="3">
    <source>
        <dbReference type="ARBA" id="ARBA00005046"/>
    </source>
</evidence>
<reference evidence="13 14" key="1">
    <citation type="submission" date="2013-10" db="EMBL/GenBank/DDBJ databases">
        <title>Salinisphaera japonica YTM-1 Genome Sequencing.</title>
        <authorList>
            <person name="Lai Q."/>
            <person name="Li C."/>
            <person name="Shao Z."/>
        </authorList>
    </citation>
    <scope>NUCLEOTIDE SEQUENCE [LARGE SCALE GENOMIC DNA]</scope>
    <source>
        <strain evidence="13 14">YTM-1</strain>
    </source>
</reference>
<dbReference type="NCBIfam" id="TIGR00177">
    <property type="entry name" value="molyb_syn"/>
    <property type="match status" value="1"/>
</dbReference>
<keyword evidence="8 11" id="KW-0460">Magnesium</keyword>
<evidence type="ECO:0000256" key="2">
    <source>
        <dbReference type="ARBA" id="ARBA00002901"/>
    </source>
</evidence>
<keyword evidence="6 11" id="KW-0808">Transferase</keyword>
<evidence type="ECO:0000313" key="13">
    <source>
        <dbReference type="EMBL" id="ROO27068.1"/>
    </source>
</evidence>
<evidence type="ECO:0000256" key="4">
    <source>
        <dbReference type="ARBA" id="ARBA00010763"/>
    </source>
</evidence>
<dbReference type="GO" id="GO:0006777">
    <property type="term" value="P:Mo-molybdopterin cofactor biosynthetic process"/>
    <property type="evidence" value="ECO:0007669"/>
    <property type="project" value="UniProtKB-UniRule"/>
</dbReference>
<dbReference type="PROSITE" id="PS01079">
    <property type="entry name" value="MOCF_BIOSYNTHESIS_2"/>
    <property type="match status" value="1"/>
</dbReference>
<comment type="catalytic activity">
    <reaction evidence="10">
        <text>adenylyl-molybdopterin + molybdate = Mo-molybdopterin + AMP + H(+)</text>
        <dbReference type="Rhea" id="RHEA:35047"/>
        <dbReference type="ChEBI" id="CHEBI:15378"/>
        <dbReference type="ChEBI" id="CHEBI:36264"/>
        <dbReference type="ChEBI" id="CHEBI:62727"/>
        <dbReference type="ChEBI" id="CHEBI:71302"/>
        <dbReference type="ChEBI" id="CHEBI:456215"/>
        <dbReference type="EC" id="2.10.1.1"/>
    </reaction>
</comment>
<dbReference type="PANTHER" id="PTHR10192:SF5">
    <property type="entry name" value="GEPHYRIN"/>
    <property type="match status" value="1"/>
</dbReference>
<comment type="pathway">
    <text evidence="3 11">Cofactor biosynthesis; molybdopterin biosynthesis.</text>
</comment>
<gene>
    <name evidence="13" type="ORF">SAJA_09980</name>
</gene>
<comment type="cofactor">
    <cofactor evidence="1 11">
        <name>Mg(2+)</name>
        <dbReference type="ChEBI" id="CHEBI:18420"/>
    </cofactor>
</comment>
<dbReference type="Gene3D" id="2.40.340.10">
    <property type="entry name" value="MoeA, C-terminal, domain IV"/>
    <property type="match status" value="1"/>
</dbReference>
<dbReference type="NCBIfam" id="NF045515">
    <property type="entry name" value="Glp_gephyrin"/>
    <property type="match status" value="1"/>
</dbReference>
<feature type="domain" description="MoaB/Mog" evidence="12">
    <location>
        <begin position="177"/>
        <end position="313"/>
    </location>
</feature>
<proteinExistence type="inferred from homology"/>
<dbReference type="FunFam" id="3.40.980.10:FF:000004">
    <property type="entry name" value="Molybdopterin molybdenumtransferase"/>
    <property type="match status" value="1"/>
</dbReference>
<dbReference type="GO" id="GO:0061599">
    <property type="term" value="F:molybdopterin molybdotransferase activity"/>
    <property type="evidence" value="ECO:0007669"/>
    <property type="project" value="UniProtKB-UniRule"/>
</dbReference>
<dbReference type="InterPro" id="IPR038987">
    <property type="entry name" value="MoeA-like"/>
</dbReference>
<dbReference type="Gene3D" id="2.170.190.11">
    <property type="entry name" value="Molybdopterin biosynthesis moea protein, domain 3"/>
    <property type="match status" value="1"/>
</dbReference>
<dbReference type="SUPFAM" id="SSF53218">
    <property type="entry name" value="Molybdenum cofactor biosynthesis proteins"/>
    <property type="match status" value="1"/>
</dbReference>
<dbReference type="GO" id="GO:0046872">
    <property type="term" value="F:metal ion binding"/>
    <property type="evidence" value="ECO:0007669"/>
    <property type="project" value="UniProtKB-UniRule"/>
</dbReference>
<dbReference type="EC" id="2.10.1.1" evidence="11"/>
<keyword evidence="7 11" id="KW-0479">Metal-binding</keyword>
<dbReference type="Pfam" id="PF00994">
    <property type="entry name" value="MoCF_biosynth"/>
    <property type="match status" value="1"/>
</dbReference>
<dbReference type="InterPro" id="IPR036135">
    <property type="entry name" value="MoeA_linker/N_sf"/>
</dbReference>